<feature type="compositionally biased region" description="Basic and acidic residues" evidence="1">
    <location>
        <begin position="66"/>
        <end position="90"/>
    </location>
</feature>
<dbReference type="GeneTree" id="ENSGT00390000014141"/>
<dbReference type="Proteomes" id="UP000005225">
    <property type="component" value="Unassembled WGS sequence"/>
</dbReference>
<feature type="compositionally biased region" description="Polar residues" evidence="1">
    <location>
        <begin position="1"/>
        <end position="14"/>
    </location>
</feature>
<proteinExistence type="predicted"/>
<reference evidence="2" key="2">
    <citation type="submission" date="2025-08" db="UniProtKB">
        <authorList>
            <consortium name="Ensembl"/>
        </authorList>
    </citation>
    <scope>IDENTIFICATION</scope>
</reference>
<protein>
    <submittedName>
        <fullName evidence="2">Uncharacterized protein</fullName>
    </submittedName>
</protein>
<dbReference type="Ensembl" id="ENSOGAT00000030440.1">
    <property type="protein sequence ID" value="ENSOGAP00000015947.1"/>
    <property type="gene ID" value="ENSOGAG00000028545.1"/>
</dbReference>
<dbReference type="AlphaFoldDB" id="H0XIK7"/>
<dbReference type="InParanoid" id="H0XIK7"/>
<organism evidence="2 3">
    <name type="scientific">Otolemur garnettii</name>
    <name type="common">Small-eared galago</name>
    <name type="synonym">Garnett's greater bushbaby</name>
    <dbReference type="NCBI Taxonomy" id="30611"/>
    <lineage>
        <taxon>Eukaryota</taxon>
        <taxon>Metazoa</taxon>
        <taxon>Chordata</taxon>
        <taxon>Craniata</taxon>
        <taxon>Vertebrata</taxon>
        <taxon>Euteleostomi</taxon>
        <taxon>Mammalia</taxon>
        <taxon>Eutheria</taxon>
        <taxon>Euarchontoglires</taxon>
        <taxon>Primates</taxon>
        <taxon>Strepsirrhini</taxon>
        <taxon>Lorisiformes</taxon>
        <taxon>Galagidae</taxon>
        <taxon>Otolemur</taxon>
    </lineage>
</organism>
<sequence>MSHFTNWKASQVNKSLMLHDNVRAPYERRKENKKLESLPEDQHAPQSQAPQKGEGAQSTEDETDTGDDKADKEGPSPSKTDPRKDTKGTDWKLPNPLGHVYPPFNSSNLSTAKAVGRSWELSPPIAKSFRIHDVARMTHLPQQGPFRHLLDMKVQKRLAGRKERRSRFGDVTVQKCYQFGHVFSPFQALATTV</sequence>
<feature type="compositionally biased region" description="Basic and acidic residues" evidence="1">
    <location>
        <begin position="20"/>
        <end position="43"/>
    </location>
</feature>
<accession>H0XIK7</accession>
<evidence type="ECO:0000313" key="2">
    <source>
        <dbReference type="Ensembl" id="ENSOGAP00000015947.1"/>
    </source>
</evidence>
<evidence type="ECO:0000313" key="3">
    <source>
        <dbReference type="Proteomes" id="UP000005225"/>
    </source>
</evidence>
<feature type="region of interest" description="Disordered" evidence="1">
    <location>
        <begin position="1"/>
        <end position="95"/>
    </location>
</feature>
<dbReference type="EMBL" id="AAQR03041996">
    <property type="status" value="NOT_ANNOTATED_CDS"/>
    <property type="molecule type" value="Genomic_DNA"/>
</dbReference>
<reference evidence="3" key="1">
    <citation type="submission" date="2011-03" db="EMBL/GenBank/DDBJ databases">
        <title>Version 3 of the genome sequence of Otolemur garnettii (Bushbaby).</title>
        <authorList>
            <consortium name="The Broad Institute Genome Sequencing Platform"/>
            <person name="Di Palma F."/>
            <person name="Johnson J."/>
            <person name="Lander E.S."/>
            <person name="Lindblad-Toh K."/>
            <person name="Jaffe D.B."/>
            <person name="Gnerre S."/>
            <person name="MacCallum I."/>
            <person name="Przybylski D."/>
            <person name="Ribeiro F.J."/>
            <person name="Burton J.N."/>
            <person name="Walker B.J."/>
            <person name="Sharpe T."/>
            <person name="Hall G."/>
        </authorList>
    </citation>
    <scope>NUCLEOTIDE SEQUENCE [LARGE SCALE GENOMIC DNA]</scope>
</reference>
<dbReference type="eggNOG" id="KOG3829">
    <property type="taxonomic scope" value="Eukaryota"/>
</dbReference>
<dbReference type="STRING" id="30611.ENSOGAP00000015947"/>
<dbReference type="OMA" id="YDDIRAP"/>
<keyword evidence="3" id="KW-1185">Reference proteome</keyword>
<evidence type="ECO:0000256" key="1">
    <source>
        <dbReference type="SAM" id="MobiDB-lite"/>
    </source>
</evidence>
<name>H0XIK7_OTOGA</name>
<dbReference type="HOGENOM" id="CLU_090686_0_0_1"/>
<reference evidence="2" key="3">
    <citation type="submission" date="2025-09" db="UniProtKB">
        <authorList>
            <consortium name="Ensembl"/>
        </authorList>
    </citation>
    <scope>IDENTIFICATION</scope>
</reference>